<sequence>MALEAASGNVPIPITIECIVGEKRVGRRTSDAGVGGTKTELFIDDKAFPRRWLVRRVLRTLSGQTAQEADRDFTSVWTSLSETGVRSSQFEGGLKNPPRCDI</sequence>
<gene>
    <name evidence="1" type="ORF">EVAR_25556_1</name>
</gene>
<reference evidence="1 2" key="1">
    <citation type="journal article" date="2019" name="Commun. Biol.">
        <title>The bagworm genome reveals a unique fibroin gene that provides high tensile strength.</title>
        <authorList>
            <person name="Kono N."/>
            <person name="Nakamura H."/>
            <person name="Ohtoshi R."/>
            <person name="Tomita M."/>
            <person name="Numata K."/>
            <person name="Arakawa K."/>
        </authorList>
    </citation>
    <scope>NUCLEOTIDE SEQUENCE [LARGE SCALE GENOMIC DNA]</scope>
</reference>
<dbReference type="AlphaFoldDB" id="A0A4C1Z706"/>
<name>A0A4C1Z706_EUMVA</name>
<comment type="caution">
    <text evidence="1">The sequence shown here is derived from an EMBL/GenBank/DDBJ whole genome shotgun (WGS) entry which is preliminary data.</text>
</comment>
<dbReference type="Proteomes" id="UP000299102">
    <property type="component" value="Unassembled WGS sequence"/>
</dbReference>
<organism evidence="1 2">
    <name type="scientific">Eumeta variegata</name>
    <name type="common">Bagworm moth</name>
    <name type="synonym">Eumeta japonica</name>
    <dbReference type="NCBI Taxonomy" id="151549"/>
    <lineage>
        <taxon>Eukaryota</taxon>
        <taxon>Metazoa</taxon>
        <taxon>Ecdysozoa</taxon>
        <taxon>Arthropoda</taxon>
        <taxon>Hexapoda</taxon>
        <taxon>Insecta</taxon>
        <taxon>Pterygota</taxon>
        <taxon>Neoptera</taxon>
        <taxon>Endopterygota</taxon>
        <taxon>Lepidoptera</taxon>
        <taxon>Glossata</taxon>
        <taxon>Ditrysia</taxon>
        <taxon>Tineoidea</taxon>
        <taxon>Psychidae</taxon>
        <taxon>Oiketicinae</taxon>
        <taxon>Eumeta</taxon>
    </lineage>
</organism>
<protein>
    <submittedName>
        <fullName evidence="1">Uncharacterized protein</fullName>
    </submittedName>
</protein>
<dbReference type="EMBL" id="BGZK01001594">
    <property type="protein sequence ID" value="GBP82923.1"/>
    <property type="molecule type" value="Genomic_DNA"/>
</dbReference>
<accession>A0A4C1Z706</accession>
<keyword evidence="2" id="KW-1185">Reference proteome</keyword>
<proteinExistence type="predicted"/>
<evidence type="ECO:0000313" key="1">
    <source>
        <dbReference type="EMBL" id="GBP82923.1"/>
    </source>
</evidence>
<evidence type="ECO:0000313" key="2">
    <source>
        <dbReference type="Proteomes" id="UP000299102"/>
    </source>
</evidence>